<gene>
    <name evidence="1" type="ORF">GCM10023093_27810</name>
</gene>
<sequence>MLCCAEKDPCRKITRKVERKKKTTTYKSPETKYAFVIRQIKTDTFFAVLFHFSDEREHFETRGAAITFEDGTEIVDENVEVRCTPERSVFIGSTASASSSSNGGRYVLQAFFRISDHYIGHFATSRIVKVRLHNALQAIPKDDGYQLKTYVNCMMSKN</sequence>
<dbReference type="EMBL" id="BAABFA010000019">
    <property type="protein sequence ID" value="GAA4469006.1"/>
    <property type="molecule type" value="Genomic_DNA"/>
</dbReference>
<name>A0ABP8NQ32_9BACT</name>
<organism evidence="1 2">
    <name type="scientific">Nemorincola caseinilytica</name>
    <dbReference type="NCBI Taxonomy" id="2054315"/>
    <lineage>
        <taxon>Bacteria</taxon>
        <taxon>Pseudomonadati</taxon>
        <taxon>Bacteroidota</taxon>
        <taxon>Chitinophagia</taxon>
        <taxon>Chitinophagales</taxon>
        <taxon>Chitinophagaceae</taxon>
        <taxon>Nemorincola</taxon>
    </lineage>
</organism>
<comment type="caution">
    <text evidence="1">The sequence shown here is derived from an EMBL/GenBank/DDBJ whole genome shotgun (WGS) entry which is preliminary data.</text>
</comment>
<accession>A0ABP8NQ32</accession>
<dbReference type="Proteomes" id="UP001500067">
    <property type="component" value="Unassembled WGS sequence"/>
</dbReference>
<evidence type="ECO:0000313" key="1">
    <source>
        <dbReference type="EMBL" id="GAA4469006.1"/>
    </source>
</evidence>
<keyword evidence="2" id="KW-1185">Reference proteome</keyword>
<proteinExistence type="predicted"/>
<reference evidence="2" key="1">
    <citation type="journal article" date="2019" name="Int. J. Syst. Evol. Microbiol.">
        <title>The Global Catalogue of Microorganisms (GCM) 10K type strain sequencing project: providing services to taxonomists for standard genome sequencing and annotation.</title>
        <authorList>
            <consortium name="The Broad Institute Genomics Platform"/>
            <consortium name="The Broad Institute Genome Sequencing Center for Infectious Disease"/>
            <person name="Wu L."/>
            <person name="Ma J."/>
        </authorList>
    </citation>
    <scope>NUCLEOTIDE SEQUENCE [LARGE SCALE GENOMIC DNA]</scope>
    <source>
        <strain evidence="2">JCM 32105</strain>
    </source>
</reference>
<evidence type="ECO:0000313" key="2">
    <source>
        <dbReference type="Proteomes" id="UP001500067"/>
    </source>
</evidence>
<protein>
    <submittedName>
        <fullName evidence="1">Uncharacterized protein</fullName>
    </submittedName>
</protein>